<sequence length="88" mass="10191">MTLDCMDRNAANTHCCISVFTELEEPMSRVGTTGSGWNLQENDSSLKGELLVDKKAHSIKENYFDEETQEYNDKKAWKRLIKRSMMLK</sequence>
<organism evidence="1 2">
    <name type="scientific">Sphenostylis stenocarpa</name>
    <dbReference type="NCBI Taxonomy" id="92480"/>
    <lineage>
        <taxon>Eukaryota</taxon>
        <taxon>Viridiplantae</taxon>
        <taxon>Streptophyta</taxon>
        <taxon>Embryophyta</taxon>
        <taxon>Tracheophyta</taxon>
        <taxon>Spermatophyta</taxon>
        <taxon>Magnoliopsida</taxon>
        <taxon>eudicotyledons</taxon>
        <taxon>Gunneridae</taxon>
        <taxon>Pentapetalae</taxon>
        <taxon>rosids</taxon>
        <taxon>fabids</taxon>
        <taxon>Fabales</taxon>
        <taxon>Fabaceae</taxon>
        <taxon>Papilionoideae</taxon>
        <taxon>50 kb inversion clade</taxon>
        <taxon>NPAAA clade</taxon>
        <taxon>indigoferoid/millettioid clade</taxon>
        <taxon>Phaseoleae</taxon>
        <taxon>Sphenostylis</taxon>
    </lineage>
</organism>
<name>A0AA86VC49_9FABA</name>
<gene>
    <name evidence="1" type="ORF">AYBTSS11_LOCUS3780</name>
</gene>
<evidence type="ECO:0000313" key="1">
    <source>
        <dbReference type="EMBL" id="CAJ1921186.1"/>
    </source>
</evidence>
<keyword evidence="2" id="KW-1185">Reference proteome</keyword>
<dbReference type="EMBL" id="OY731398">
    <property type="protein sequence ID" value="CAJ1921186.1"/>
    <property type="molecule type" value="Genomic_DNA"/>
</dbReference>
<accession>A0AA86VC49</accession>
<dbReference type="Proteomes" id="UP001189624">
    <property type="component" value="Chromosome 1"/>
</dbReference>
<evidence type="ECO:0000313" key="2">
    <source>
        <dbReference type="Proteomes" id="UP001189624"/>
    </source>
</evidence>
<protein>
    <submittedName>
        <fullName evidence="1">Uncharacterized protein</fullName>
    </submittedName>
</protein>
<dbReference type="AlphaFoldDB" id="A0AA86VC49"/>
<reference evidence="1" key="1">
    <citation type="submission" date="2023-10" db="EMBL/GenBank/DDBJ databases">
        <authorList>
            <person name="Domelevo Entfellner J.-B."/>
        </authorList>
    </citation>
    <scope>NUCLEOTIDE SEQUENCE</scope>
</reference>
<dbReference type="Gramene" id="rna-AYBTSS11_LOCUS3780">
    <property type="protein sequence ID" value="CAJ1921186.1"/>
    <property type="gene ID" value="gene-AYBTSS11_LOCUS3780"/>
</dbReference>
<proteinExistence type="predicted"/>